<keyword evidence="2" id="KW-0732">Signal</keyword>
<comment type="similarity">
    <text evidence="2">Belongs to the fungal hydrophobin family.</text>
</comment>
<dbReference type="GO" id="GO:0005199">
    <property type="term" value="F:structural constituent of cell wall"/>
    <property type="evidence" value="ECO:0007669"/>
    <property type="project" value="InterPro"/>
</dbReference>
<sequence length="142" mass="14698">MKFITTIAALLLAVTAEAGGKKGWGGEYPPIPSDMTVKEAVKKCGDQAQLSCCNKAIRAGDKTDIGGTLKNLIGGGSGDEGVEIFDQCSHLDLQIPIIAIAVQDILNDECHQNVACCQTNPGSASNDLIGVELACIALGNLL</sequence>
<keyword evidence="2" id="KW-0964">Secreted</keyword>
<organism evidence="3 4">
    <name type="scientific">Aspergillus fumigatiaffinis</name>
    <dbReference type="NCBI Taxonomy" id="340414"/>
    <lineage>
        <taxon>Eukaryota</taxon>
        <taxon>Fungi</taxon>
        <taxon>Dikarya</taxon>
        <taxon>Ascomycota</taxon>
        <taxon>Pezizomycotina</taxon>
        <taxon>Eurotiomycetes</taxon>
        <taxon>Eurotiomycetidae</taxon>
        <taxon>Eurotiales</taxon>
        <taxon>Aspergillaceae</taxon>
        <taxon>Aspergillus</taxon>
        <taxon>Aspergillus subgen. Fumigati</taxon>
    </lineage>
</organism>
<evidence type="ECO:0000256" key="1">
    <source>
        <dbReference type="ARBA" id="ARBA00023157"/>
    </source>
</evidence>
<name>A0A8H4GYM5_9EURO</name>
<comment type="caution">
    <text evidence="3">The sequence shown here is derived from an EMBL/GenBank/DDBJ whole genome shotgun (WGS) entry which is preliminary data.</text>
</comment>
<evidence type="ECO:0000256" key="2">
    <source>
        <dbReference type="RuleBase" id="RU365009"/>
    </source>
</evidence>
<evidence type="ECO:0000313" key="3">
    <source>
        <dbReference type="EMBL" id="KAF4231012.1"/>
    </source>
</evidence>
<dbReference type="Proteomes" id="UP000653565">
    <property type="component" value="Unassembled WGS sequence"/>
</dbReference>
<reference evidence="3" key="1">
    <citation type="journal article" date="2020" name="bioRxiv">
        <title>Genomic and phenotypic heterogeneity of clinical isolates of the human pathogens Aspergillus fumigatus, Aspergillus lentulus and Aspergillus fumigatiaffinis.</title>
        <authorList>
            <person name="dos Santos R.A.C."/>
            <person name="Steenwyk J.L."/>
            <person name="Rivero-Menendez O."/>
            <person name="Mead M.E."/>
            <person name="Silva L.P."/>
            <person name="Bastos R.W."/>
            <person name="Alastruey-Izquierdo A."/>
            <person name="Goldman G.H."/>
            <person name="Rokas A."/>
        </authorList>
    </citation>
    <scope>NUCLEOTIDE SEQUENCE</scope>
    <source>
        <strain evidence="3">CNM-CM6805</strain>
    </source>
</reference>
<proteinExistence type="inferred from homology"/>
<feature type="chain" id="PRO_5044039871" description="Hydrophobin" evidence="2">
    <location>
        <begin position="21"/>
        <end position="142"/>
    </location>
</feature>
<reference evidence="3" key="2">
    <citation type="submission" date="2020-04" db="EMBL/GenBank/DDBJ databases">
        <authorList>
            <person name="Santos R.A.C."/>
            <person name="Steenwyk J.L."/>
            <person name="Rivero-Menendez O."/>
            <person name="Mead M.E."/>
            <person name="Silva L.P."/>
            <person name="Bastos R.W."/>
            <person name="Alastruey-Izquierdo A."/>
            <person name="Goldman G.H."/>
            <person name="Rokas A."/>
        </authorList>
    </citation>
    <scope>NUCLEOTIDE SEQUENCE</scope>
    <source>
        <strain evidence="3">CNM-CM6805</strain>
    </source>
</reference>
<protein>
    <recommendedName>
        <fullName evidence="2">Hydrophobin</fullName>
    </recommendedName>
</protein>
<dbReference type="OrthoDB" id="4225815at2759"/>
<evidence type="ECO:0000313" key="4">
    <source>
        <dbReference type="Proteomes" id="UP000653565"/>
    </source>
</evidence>
<comment type="subcellular location">
    <subcellularLocation>
        <location evidence="2">Secreted</location>
        <location evidence="2">Cell wall</location>
    </subcellularLocation>
</comment>
<dbReference type="EMBL" id="JAAAPX010000109">
    <property type="protein sequence ID" value="KAF4231012.1"/>
    <property type="molecule type" value="Genomic_DNA"/>
</dbReference>
<dbReference type="InterPro" id="IPR001338">
    <property type="entry name" value="Class_I_Hydrophobin"/>
</dbReference>
<keyword evidence="4" id="KW-1185">Reference proteome</keyword>
<dbReference type="GO" id="GO:0009277">
    <property type="term" value="C:fungal-type cell wall"/>
    <property type="evidence" value="ECO:0007669"/>
    <property type="project" value="InterPro"/>
</dbReference>
<accession>A0A8H4GYM5</accession>
<gene>
    <name evidence="3" type="ORF">CNMCM6805_000330</name>
</gene>
<dbReference type="Pfam" id="PF01185">
    <property type="entry name" value="Hydrophobin"/>
    <property type="match status" value="1"/>
</dbReference>
<feature type="signal peptide" evidence="2">
    <location>
        <begin position="1"/>
        <end position="20"/>
    </location>
</feature>
<dbReference type="SMART" id="SM00075">
    <property type="entry name" value="HYDRO"/>
    <property type="match status" value="1"/>
</dbReference>
<dbReference type="AlphaFoldDB" id="A0A8H4GYM5"/>
<keyword evidence="1 2" id="KW-1015">Disulfide bond</keyword>
<keyword evidence="2" id="KW-0134">Cell wall</keyword>